<dbReference type="EMBL" id="CP003742">
    <property type="protein sequence ID" value="AGI70323.1"/>
    <property type="molecule type" value="Genomic_DNA"/>
</dbReference>
<sequence length="330" mass="35133">MSDPIDFVELWRGGMLESVHRGHAVVVDEAGEIVHQWGDPDAVVFPRSSAKMLQALPMVESGVADRCGLTTEQLALSCASHSGAAIHTDRVQRWLKDLEQTDDAFNCGPQWPADTPAKNGLIRGNANPCRYHNNCSGKHCGFLTMTKANGWGPNYVAIDHPLQVGIKQVVEELTEESSAGWGIDGCSAPNFASSLHGIGRAMATFASADDSTTRGGAMVRLRNGMMAHPELIANEDRACTHLMRAAKGKAAVKTGAEGFFIAILPELRLGVALKIIDGTTRASECAMAAILCRLGVLDPNDPSVKAYCNPDLVNFAGLITGDMRPSAALA</sequence>
<dbReference type="Pfam" id="PF06089">
    <property type="entry name" value="Asparaginase_II"/>
    <property type="match status" value="1"/>
</dbReference>
<accession>M9RF00</accession>
<keyword evidence="2" id="KW-1185">Reference proteome</keyword>
<dbReference type="PANTHER" id="PTHR42110:SF1">
    <property type="entry name" value="L-ASPARAGINASE, PUTATIVE (AFU_ORTHOLOGUE AFUA_3G11890)-RELATED"/>
    <property type="match status" value="1"/>
</dbReference>
<dbReference type="Proteomes" id="UP000004688">
    <property type="component" value="Chromosome"/>
</dbReference>
<proteinExistence type="predicted"/>
<reference evidence="1 2" key="1">
    <citation type="journal article" date="2013" name="PLoS ONE">
        <title>Poles Apart: Arctic and Antarctic Octadecabacter strains Share High Genome Plasticity and a New Type of Xanthorhodopsin.</title>
        <authorList>
            <person name="Vollmers J."/>
            <person name="Voget S."/>
            <person name="Dietrich S."/>
            <person name="Gollnow K."/>
            <person name="Smits M."/>
            <person name="Meyer K."/>
            <person name="Brinkhoff T."/>
            <person name="Simon M."/>
            <person name="Daniel R."/>
        </authorList>
    </citation>
    <scope>NUCLEOTIDE SEQUENCE [LARGE SCALE GENOMIC DNA]</scope>
    <source>
        <strain evidence="1 2">238</strain>
    </source>
</reference>
<dbReference type="GO" id="GO:0004067">
    <property type="term" value="F:asparaginase activity"/>
    <property type="evidence" value="ECO:0007669"/>
    <property type="project" value="UniProtKB-EC"/>
</dbReference>
<dbReference type="RefSeq" id="WP_015493565.1">
    <property type="nucleotide sequence ID" value="NC_020908.1"/>
</dbReference>
<organism evidence="1 2">
    <name type="scientific">Octadecabacter arcticus 238</name>
    <dbReference type="NCBI Taxonomy" id="391616"/>
    <lineage>
        <taxon>Bacteria</taxon>
        <taxon>Pseudomonadati</taxon>
        <taxon>Pseudomonadota</taxon>
        <taxon>Alphaproteobacteria</taxon>
        <taxon>Rhodobacterales</taxon>
        <taxon>Roseobacteraceae</taxon>
        <taxon>Octadecabacter</taxon>
    </lineage>
</organism>
<dbReference type="InterPro" id="IPR010349">
    <property type="entry name" value="Asparaginase_II"/>
</dbReference>
<evidence type="ECO:0000313" key="2">
    <source>
        <dbReference type="Proteomes" id="UP000004688"/>
    </source>
</evidence>
<dbReference type="STRING" id="391616.OA238_c00470"/>
<name>M9RF00_9RHOB</name>
<gene>
    <name evidence="1" type="ORF">OA238_c00470</name>
</gene>
<dbReference type="PANTHER" id="PTHR42110">
    <property type="entry name" value="L-ASPARAGINASE, PUTATIVE (AFU_ORTHOLOGUE AFUA_3G11890)-RELATED"/>
    <property type="match status" value="1"/>
</dbReference>
<dbReference type="OrthoDB" id="9780674at2"/>
<dbReference type="HOGENOM" id="CLU_062004_0_0_5"/>
<keyword evidence="1" id="KW-0378">Hydrolase</keyword>
<dbReference type="eggNOG" id="COG4448">
    <property type="taxonomic scope" value="Bacteria"/>
</dbReference>
<dbReference type="KEGG" id="oar:OA238_c00470"/>
<dbReference type="AlphaFoldDB" id="M9RF00"/>
<protein>
    <submittedName>
        <fullName evidence="1">L-asparaginase II</fullName>
        <ecNumber evidence="1">3.5.1.1</ecNumber>
    </submittedName>
</protein>
<evidence type="ECO:0000313" key="1">
    <source>
        <dbReference type="EMBL" id="AGI70323.1"/>
    </source>
</evidence>
<dbReference type="EC" id="3.5.1.1" evidence="1"/>